<evidence type="ECO:0000313" key="6">
    <source>
        <dbReference type="EMBL" id="MDO1445576.1"/>
    </source>
</evidence>
<dbReference type="PANTHER" id="PTHR40980:SF4">
    <property type="entry name" value="TONB-DEPENDENT RECEPTOR-LIKE BETA-BARREL DOMAIN-CONTAINING PROTEIN"/>
    <property type="match status" value="1"/>
</dbReference>
<dbReference type="InterPro" id="IPR037066">
    <property type="entry name" value="Plug_dom_sf"/>
</dbReference>
<dbReference type="PANTHER" id="PTHR40980">
    <property type="entry name" value="PLUG DOMAIN-CONTAINING PROTEIN"/>
    <property type="match status" value="1"/>
</dbReference>
<dbReference type="Proteomes" id="UP001168528">
    <property type="component" value="Unassembled WGS sequence"/>
</dbReference>
<accession>A0ABT8R0G4</accession>
<dbReference type="RefSeq" id="WP_302036380.1">
    <property type="nucleotide sequence ID" value="NZ_JAUKPO010000002.1"/>
</dbReference>
<evidence type="ECO:0000259" key="5">
    <source>
        <dbReference type="Pfam" id="PF14905"/>
    </source>
</evidence>
<evidence type="ECO:0000256" key="2">
    <source>
        <dbReference type="ARBA" id="ARBA00023136"/>
    </source>
</evidence>
<keyword evidence="7" id="KW-1185">Reference proteome</keyword>
<proteinExistence type="predicted"/>
<dbReference type="Gene3D" id="2.170.130.10">
    <property type="entry name" value="TonB-dependent receptor, plug domain"/>
    <property type="match status" value="1"/>
</dbReference>
<evidence type="ECO:0000313" key="7">
    <source>
        <dbReference type="Proteomes" id="UP001168528"/>
    </source>
</evidence>
<dbReference type="InterPro" id="IPR036942">
    <property type="entry name" value="Beta-barrel_TonB_sf"/>
</dbReference>
<feature type="domain" description="Outer membrane protein beta-barrel" evidence="5">
    <location>
        <begin position="381"/>
        <end position="785"/>
    </location>
</feature>
<dbReference type="Pfam" id="PF14905">
    <property type="entry name" value="OMP_b-brl_3"/>
    <property type="match status" value="1"/>
</dbReference>
<dbReference type="Gene3D" id="2.40.170.20">
    <property type="entry name" value="TonB-dependent receptor, beta-barrel domain"/>
    <property type="match status" value="1"/>
</dbReference>
<dbReference type="SUPFAM" id="SSF49464">
    <property type="entry name" value="Carboxypeptidase regulatory domain-like"/>
    <property type="match status" value="1"/>
</dbReference>
<reference evidence="6" key="1">
    <citation type="submission" date="2023-07" db="EMBL/GenBank/DDBJ databases">
        <title>The genome sequence of Rhodocytophaga aerolata KACC 12507.</title>
        <authorList>
            <person name="Zhang X."/>
        </authorList>
    </citation>
    <scope>NUCLEOTIDE SEQUENCE</scope>
    <source>
        <strain evidence="6">KACC 12507</strain>
    </source>
</reference>
<keyword evidence="2" id="KW-0472">Membrane</keyword>
<evidence type="ECO:0000256" key="3">
    <source>
        <dbReference type="ARBA" id="ARBA00023237"/>
    </source>
</evidence>
<dbReference type="InterPro" id="IPR041700">
    <property type="entry name" value="OMP_b-brl_3"/>
</dbReference>
<sequence length="813" mass="92260">MKTYIYSLCICLISLSSFAQSSQKGKITGAMLDENKKPAEFVTMMLVHATDSSLVKGAVTDVDGNYEFDQIPEGKYIIAASMVGYKKLYTKPFSISQANLQVALPVMQLEIDAKNLKEVVVIGQKPFIEQKLDKTVVNVENSIVSSGSTAMEVLEKAPGIMVDKDDKISLKGKQGVIIMIDGKQTYLSAEEVSNMLRNMQSNAIEQIEIITNPSAKYDAAGNSGIINIKLKKNKNMGMNGNLTAGAGYGKLPKYNGGINLNYRNGKFNVFGNYNYGYNERFNTTELNRVVNYENEVSLFDQYNRRTSRFNNNSYKVGVDYYLDKKNTFGFMANGFLNSGKMNVVNNTDIMDGSGNLKSNVALLNNIENSWKSMAYNLNYKRTFDSTGREFTADVDYSKFMGQGNDNIRNYYYNSVGEETQVPLLLKSDIPSEVDIKSFKADYIHPLGKTAKLEAGVKSSYVVTDNDVKFDLFRENSWEVDTTKTNHFKYTENINAAYVNFSKELSKIWSLQLGLRAEQTISKGNSITLNKVVDRNYLEFFPSVFLSQKIGKDHQMAYSYSRRIDRPSYQDLNPFVYFLDLYTYFQGNPFLKPQFTNSFQVSHTYKGGFTTTLGYSHTKDIFTQVTIQDDQTQITRATMTNLDTRQNYSLGLSMPIPITKWWSTNNNVNVFYNQFQSTFLDEQLDNSQLAVNVNTNHTFILPKDFTAEVSGFYNSPFVEGILRGQSMYAVGFGLQKSFMSKKATLKLNVNDVFNMMRFRGAINYSNMDLRISNKWESRQARVTFTYRFGKNDIKPARKRATGLESEENRIKMGN</sequence>
<feature type="chain" id="PRO_5045055149" evidence="4">
    <location>
        <begin position="20"/>
        <end position="813"/>
    </location>
</feature>
<keyword evidence="4" id="KW-0732">Signal</keyword>
<keyword evidence="3" id="KW-0998">Cell outer membrane</keyword>
<organism evidence="6 7">
    <name type="scientific">Rhodocytophaga aerolata</name>
    <dbReference type="NCBI Taxonomy" id="455078"/>
    <lineage>
        <taxon>Bacteria</taxon>
        <taxon>Pseudomonadati</taxon>
        <taxon>Bacteroidota</taxon>
        <taxon>Cytophagia</taxon>
        <taxon>Cytophagales</taxon>
        <taxon>Rhodocytophagaceae</taxon>
        <taxon>Rhodocytophaga</taxon>
    </lineage>
</organism>
<comment type="subcellular location">
    <subcellularLocation>
        <location evidence="1">Cell outer membrane</location>
    </subcellularLocation>
</comment>
<keyword evidence="6" id="KW-0675">Receptor</keyword>
<evidence type="ECO:0000256" key="1">
    <source>
        <dbReference type="ARBA" id="ARBA00004442"/>
    </source>
</evidence>
<evidence type="ECO:0000256" key="4">
    <source>
        <dbReference type="SAM" id="SignalP"/>
    </source>
</evidence>
<dbReference type="InterPro" id="IPR008969">
    <property type="entry name" value="CarboxyPept-like_regulatory"/>
</dbReference>
<dbReference type="Pfam" id="PF13715">
    <property type="entry name" value="CarbopepD_reg_2"/>
    <property type="match status" value="1"/>
</dbReference>
<dbReference type="EMBL" id="JAUKPO010000002">
    <property type="protein sequence ID" value="MDO1445576.1"/>
    <property type="molecule type" value="Genomic_DNA"/>
</dbReference>
<gene>
    <name evidence="6" type="ORF">Q0590_04915</name>
</gene>
<dbReference type="SUPFAM" id="SSF56935">
    <property type="entry name" value="Porins"/>
    <property type="match status" value="1"/>
</dbReference>
<protein>
    <submittedName>
        <fullName evidence="6">TonB-dependent receptor</fullName>
    </submittedName>
</protein>
<feature type="signal peptide" evidence="4">
    <location>
        <begin position="1"/>
        <end position="19"/>
    </location>
</feature>
<comment type="caution">
    <text evidence="6">The sequence shown here is derived from an EMBL/GenBank/DDBJ whole genome shotgun (WGS) entry which is preliminary data.</text>
</comment>
<dbReference type="Gene3D" id="2.60.40.1120">
    <property type="entry name" value="Carboxypeptidase-like, regulatory domain"/>
    <property type="match status" value="1"/>
</dbReference>
<name>A0ABT8R0G4_9BACT</name>